<dbReference type="RefSeq" id="WP_213104079.1">
    <property type="nucleotide sequence ID" value="NZ_JAGYPM010000005.1"/>
</dbReference>
<organism evidence="2 3">
    <name type="scientific">Cytobacillus citreus</name>
    <dbReference type="NCBI Taxonomy" id="2833586"/>
    <lineage>
        <taxon>Bacteria</taxon>
        <taxon>Bacillati</taxon>
        <taxon>Bacillota</taxon>
        <taxon>Bacilli</taxon>
        <taxon>Bacillales</taxon>
        <taxon>Bacillaceae</taxon>
        <taxon>Cytobacillus</taxon>
    </lineage>
</organism>
<dbReference type="EMBL" id="JAGYPM010000005">
    <property type="protein sequence ID" value="MBS4192624.1"/>
    <property type="molecule type" value="Genomic_DNA"/>
</dbReference>
<name>A0ABS5NXQ6_9BACI</name>
<reference evidence="2 3" key="1">
    <citation type="submission" date="2021-05" db="EMBL/GenBank/DDBJ databases">
        <title>Novel Bacillus species.</title>
        <authorList>
            <person name="Liu G."/>
        </authorList>
    </citation>
    <scope>NUCLEOTIDE SEQUENCE [LARGE SCALE GENOMIC DNA]</scope>
    <source>
        <strain evidence="2 3">FJAT-49705</strain>
    </source>
</reference>
<keyword evidence="1" id="KW-0812">Transmembrane</keyword>
<keyword evidence="1" id="KW-0472">Membrane</keyword>
<evidence type="ECO:0000256" key="1">
    <source>
        <dbReference type="SAM" id="Phobius"/>
    </source>
</evidence>
<keyword evidence="1" id="KW-1133">Transmembrane helix</keyword>
<evidence type="ECO:0000313" key="2">
    <source>
        <dbReference type="EMBL" id="MBS4192624.1"/>
    </source>
</evidence>
<gene>
    <name evidence="2" type="ORF">KHA94_21000</name>
</gene>
<dbReference type="Proteomes" id="UP000681027">
    <property type="component" value="Unassembled WGS sequence"/>
</dbReference>
<evidence type="ECO:0000313" key="3">
    <source>
        <dbReference type="Proteomes" id="UP000681027"/>
    </source>
</evidence>
<comment type="caution">
    <text evidence="2">The sequence shown here is derived from an EMBL/GenBank/DDBJ whole genome shotgun (WGS) entry which is preliminary data.</text>
</comment>
<feature type="transmembrane region" description="Helical" evidence="1">
    <location>
        <begin position="6"/>
        <end position="26"/>
    </location>
</feature>
<protein>
    <submittedName>
        <fullName evidence="2">Uncharacterized protein</fullName>
    </submittedName>
</protein>
<proteinExistence type="predicted"/>
<accession>A0ABS5NXQ6</accession>
<keyword evidence="3" id="KW-1185">Reference proteome</keyword>
<sequence>MGLKNSIIGLSLICMMVPSFVAIAAAEGSSAQKETKECHLCQVTPRTD</sequence>